<evidence type="ECO:0000256" key="1">
    <source>
        <dbReference type="ARBA" id="ARBA00022676"/>
    </source>
</evidence>
<reference evidence="3" key="1">
    <citation type="submission" date="2022-10" db="EMBL/GenBank/DDBJ databases">
        <title>Complete genome sequence of Schlegelella aquatica LMG 23380.</title>
        <authorList>
            <person name="Musilova J."/>
            <person name="Kourilova X."/>
            <person name="Bezdicek M."/>
            <person name="Hermankova K."/>
            <person name="Obruca S."/>
            <person name="Sedlar K."/>
        </authorList>
    </citation>
    <scope>NUCLEOTIDE SEQUENCE</scope>
    <source>
        <strain evidence="3">LMG 23380</strain>
    </source>
</reference>
<dbReference type="EMBL" id="CP110257">
    <property type="protein sequence ID" value="UZD55820.1"/>
    <property type="molecule type" value="Genomic_DNA"/>
</dbReference>
<evidence type="ECO:0000256" key="2">
    <source>
        <dbReference type="ARBA" id="ARBA00022679"/>
    </source>
</evidence>
<keyword evidence="2" id="KW-0808">Transferase</keyword>
<sequence length="384" mass="41155">MKPPLPLAQALHCEPGEVVRIGVFRALMLGDLLCAIPAWRALKNACPHSVVTLIGLPWARALAERLSCIDDFVAFPGHPFLPEASADLPAWPGFLAQVQERRFDLLLQMHGSGTLSNALVSLFGARRLVAFHPPGEPAPPGVDVAVAWPQAGHETERLMRLVRALGISGAEGAEEFPLRDEDRARLRALWPAGQTVGRYVVLHPGAQLPSRRWPAERFAQVGDVLAARGLSVVVTGTAAERELAREVVARMHRPALDLCGLTGLWELGALLEGAALLVSNDTGVAHVAAALGTPRVVVSCGGDVYRWQRPAPEARVLWHDVPCRPCAYRQCPIAHPCARAVTAELVAEAALDLIEAPARPEGGLAPGSTPWRGEAVRLAGRHLS</sequence>
<gene>
    <name evidence="3" type="ORF">OMP39_04360</name>
</gene>
<dbReference type="PANTHER" id="PTHR30160:SF1">
    <property type="entry name" value="LIPOPOLYSACCHARIDE 1,2-N-ACETYLGLUCOSAMINETRANSFERASE-RELATED"/>
    <property type="match status" value="1"/>
</dbReference>
<dbReference type="Pfam" id="PF01075">
    <property type="entry name" value="Glyco_transf_9"/>
    <property type="match status" value="1"/>
</dbReference>
<organism evidence="3 4">
    <name type="scientific">Caldimonas aquatica</name>
    <dbReference type="NCBI Taxonomy" id="376175"/>
    <lineage>
        <taxon>Bacteria</taxon>
        <taxon>Pseudomonadati</taxon>
        <taxon>Pseudomonadota</taxon>
        <taxon>Betaproteobacteria</taxon>
        <taxon>Burkholderiales</taxon>
        <taxon>Sphaerotilaceae</taxon>
        <taxon>Caldimonas</taxon>
    </lineage>
</organism>
<dbReference type="InterPro" id="IPR002201">
    <property type="entry name" value="Glyco_trans_9"/>
</dbReference>
<keyword evidence="1" id="KW-0328">Glycosyltransferase</keyword>
<evidence type="ECO:0000313" key="3">
    <source>
        <dbReference type="EMBL" id="UZD55820.1"/>
    </source>
</evidence>
<dbReference type="Proteomes" id="UP001163266">
    <property type="component" value="Chromosome"/>
</dbReference>
<accession>A0ABY6MUZ1</accession>
<dbReference type="CDD" id="cd03789">
    <property type="entry name" value="GT9_LPS_heptosyltransferase"/>
    <property type="match status" value="1"/>
</dbReference>
<evidence type="ECO:0000313" key="4">
    <source>
        <dbReference type="Proteomes" id="UP001163266"/>
    </source>
</evidence>
<dbReference type="PANTHER" id="PTHR30160">
    <property type="entry name" value="TETRAACYLDISACCHARIDE 4'-KINASE-RELATED"/>
    <property type="match status" value="1"/>
</dbReference>
<protein>
    <submittedName>
        <fullName evidence="3">Glycosyltransferase family 9 protein</fullName>
    </submittedName>
</protein>
<name>A0ABY6MUZ1_9BURK</name>
<dbReference type="RefSeq" id="WP_264893573.1">
    <property type="nucleotide sequence ID" value="NZ_CP110257.1"/>
</dbReference>
<proteinExistence type="predicted"/>
<dbReference type="InterPro" id="IPR051199">
    <property type="entry name" value="LPS_LOS_Heptosyltrfase"/>
</dbReference>
<dbReference type="SUPFAM" id="SSF53756">
    <property type="entry name" value="UDP-Glycosyltransferase/glycogen phosphorylase"/>
    <property type="match status" value="1"/>
</dbReference>
<keyword evidence="4" id="KW-1185">Reference proteome</keyword>
<dbReference type="Gene3D" id="3.40.50.2000">
    <property type="entry name" value="Glycogen Phosphorylase B"/>
    <property type="match status" value="2"/>
</dbReference>